<keyword evidence="2" id="KW-1185">Reference proteome</keyword>
<evidence type="ECO:0000313" key="2">
    <source>
        <dbReference type="Proteomes" id="UP001055172"/>
    </source>
</evidence>
<name>A0AA37LXV5_9PEZI</name>
<organism evidence="1 2">
    <name type="scientific">Colletotrichum liriopes</name>
    <dbReference type="NCBI Taxonomy" id="708192"/>
    <lineage>
        <taxon>Eukaryota</taxon>
        <taxon>Fungi</taxon>
        <taxon>Dikarya</taxon>
        <taxon>Ascomycota</taxon>
        <taxon>Pezizomycotina</taxon>
        <taxon>Sordariomycetes</taxon>
        <taxon>Hypocreomycetidae</taxon>
        <taxon>Glomerellales</taxon>
        <taxon>Glomerellaceae</taxon>
        <taxon>Colletotrichum</taxon>
        <taxon>Colletotrichum spaethianum species complex</taxon>
    </lineage>
</organism>
<protein>
    <submittedName>
        <fullName evidence="1">Uncharacterized protein</fullName>
    </submittedName>
</protein>
<accession>A0AA37LXV5</accession>
<dbReference type="AlphaFoldDB" id="A0AA37LXV5"/>
<dbReference type="Proteomes" id="UP001055172">
    <property type="component" value="Unassembled WGS sequence"/>
</dbReference>
<reference evidence="1 2" key="1">
    <citation type="submission" date="2021-07" db="EMBL/GenBank/DDBJ databases">
        <title>Genome data of Colletotrichum spaethianum.</title>
        <authorList>
            <person name="Utami Y.D."/>
            <person name="Hiruma K."/>
        </authorList>
    </citation>
    <scope>NUCLEOTIDE SEQUENCE [LARGE SCALE GENOMIC DNA]</scope>
    <source>
        <strain evidence="1 2">MAFF 242679</strain>
    </source>
</reference>
<proteinExistence type="predicted"/>
<gene>
    <name evidence="1" type="ORF">ColLi_12368</name>
</gene>
<sequence>MYLAQDIYGLLPDLADWMRNMSSKGHTVILLGEGLLQLAQPEPSDNTKTIRLWLAVVADVDCATGQGGSYNRRMIVGEDVREFNKEGALREALDGGELDDHVLGRLVPLSDAGKAEIWPQWHQTKGGPNIQVVWIRGVPCPSKGRSPDVYLCPVASSGNCPGVVEGIPVCCHPLAPGWTKRNLEDTYPSIPYAFVVQGEEGRSQNAEIFWSEPMEQDGQADKTMLMLNVACGRGPDMNVVVRKPAVSVLAA</sequence>
<evidence type="ECO:0000313" key="1">
    <source>
        <dbReference type="EMBL" id="GJC89530.1"/>
    </source>
</evidence>
<comment type="caution">
    <text evidence="1">The sequence shown here is derived from an EMBL/GenBank/DDBJ whole genome shotgun (WGS) entry which is preliminary data.</text>
</comment>
<dbReference type="EMBL" id="BPPX01000042">
    <property type="protein sequence ID" value="GJC89530.1"/>
    <property type="molecule type" value="Genomic_DNA"/>
</dbReference>